<gene>
    <name evidence="1" type="ORF">M378DRAFT_84221</name>
</gene>
<reference evidence="1 2" key="1">
    <citation type="submission" date="2014-04" db="EMBL/GenBank/DDBJ databases">
        <title>Evolutionary Origins and Diversification of the Mycorrhizal Mutualists.</title>
        <authorList>
            <consortium name="DOE Joint Genome Institute"/>
            <consortium name="Mycorrhizal Genomics Consortium"/>
            <person name="Kohler A."/>
            <person name="Kuo A."/>
            <person name="Nagy L.G."/>
            <person name="Floudas D."/>
            <person name="Copeland A."/>
            <person name="Barry K.W."/>
            <person name="Cichocki N."/>
            <person name="Veneault-Fourrey C."/>
            <person name="LaButti K."/>
            <person name="Lindquist E.A."/>
            <person name="Lipzen A."/>
            <person name="Lundell T."/>
            <person name="Morin E."/>
            <person name="Murat C."/>
            <person name="Riley R."/>
            <person name="Ohm R."/>
            <person name="Sun H."/>
            <person name="Tunlid A."/>
            <person name="Henrissat B."/>
            <person name="Grigoriev I.V."/>
            <person name="Hibbett D.S."/>
            <person name="Martin F."/>
        </authorList>
    </citation>
    <scope>NUCLEOTIDE SEQUENCE [LARGE SCALE GENOMIC DNA]</scope>
    <source>
        <strain evidence="1 2">Koide BX008</strain>
    </source>
</reference>
<organism evidence="1 2">
    <name type="scientific">Amanita muscaria (strain Koide BX008)</name>
    <dbReference type="NCBI Taxonomy" id="946122"/>
    <lineage>
        <taxon>Eukaryota</taxon>
        <taxon>Fungi</taxon>
        <taxon>Dikarya</taxon>
        <taxon>Basidiomycota</taxon>
        <taxon>Agaricomycotina</taxon>
        <taxon>Agaricomycetes</taxon>
        <taxon>Agaricomycetidae</taxon>
        <taxon>Agaricales</taxon>
        <taxon>Pluteineae</taxon>
        <taxon>Amanitaceae</taxon>
        <taxon>Amanita</taxon>
    </lineage>
</organism>
<sequence length="131" mass="14991">MFPVRELETSRNKPYVLGDVKKIDFDRLLANLYPRTLGVEETETTQDWISVLALASRWGFNSLRSKAMSKIERTLDSPIDMVTLGRQYGIPDVLLPGYAVLCQSTVPLSYEEGLRLGMEDVVNIYRIRHEL</sequence>
<evidence type="ECO:0000313" key="2">
    <source>
        <dbReference type="Proteomes" id="UP000054549"/>
    </source>
</evidence>
<evidence type="ECO:0000313" key="1">
    <source>
        <dbReference type="EMBL" id="KIL60120.1"/>
    </source>
</evidence>
<feature type="non-terminal residue" evidence="1">
    <location>
        <position position="131"/>
    </location>
</feature>
<name>A0A0C2SBB6_AMAMK</name>
<protein>
    <submittedName>
        <fullName evidence="1">Uncharacterized protein</fullName>
    </submittedName>
</protein>
<dbReference type="EMBL" id="KN818304">
    <property type="protein sequence ID" value="KIL60120.1"/>
    <property type="molecule type" value="Genomic_DNA"/>
</dbReference>
<dbReference type="Proteomes" id="UP000054549">
    <property type="component" value="Unassembled WGS sequence"/>
</dbReference>
<dbReference type="OrthoDB" id="3223099at2759"/>
<dbReference type="InParanoid" id="A0A0C2SBB6"/>
<dbReference type="AlphaFoldDB" id="A0A0C2SBB6"/>
<keyword evidence="2" id="KW-1185">Reference proteome</keyword>
<dbReference type="HOGENOM" id="CLU_047592_8_0_1"/>
<accession>A0A0C2SBB6</accession>
<proteinExistence type="predicted"/>